<feature type="domain" description="Leucine-rich repeat-containing N-terminal plant-type" evidence="14">
    <location>
        <begin position="36"/>
        <end position="71"/>
    </location>
</feature>
<keyword evidence="3" id="KW-1003">Cell membrane</keyword>
<keyword evidence="10" id="KW-0675">Receptor</keyword>
<dbReference type="OrthoDB" id="1394818at2759"/>
<keyword evidence="8 12" id="KW-1133">Transmembrane helix</keyword>
<evidence type="ECO:0000256" key="9">
    <source>
        <dbReference type="ARBA" id="ARBA00023136"/>
    </source>
</evidence>
<feature type="chain" id="PRO_5032769689" description="Leucine-rich repeat-containing N-terminal plant-type domain-containing protein" evidence="13">
    <location>
        <begin position="29"/>
        <end position="1060"/>
    </location>
</feature>
<evidence type="ECO:0000313" key="15">
    <source>
        <dbReference type="EMBL" id="KAF9665244.1"/>
    </source>
</evidence>
<feature type="signal peptide" evidence="13">
    <location>
        <begin position="1"/>
        <end position="28"/>
    </location>
</feature>
<comment type="caution">
    <text evidence="15">The sequence shown here is derived from an EMBL/GenBank/DDBJ whole genome shotgun (WGS) entry which is preliminary data.</text>
</comment>
<dbReference type="Pfam" id="PF08263">
    <property type="entry name" value="LRRNT_2"/>
    <property type="match status" value="1"/>
</dbReference>
<name>A0A835JAW4_9ROSI</name>
<dbReference type="EMBL" id="JADGMS010000016">
    <property type="protein sequence ID" value="KAF9665244.1"/>
    <property type="molecule type" value="Genomic_DNA"/>
</dbReference>
<keyword evidence="5 12" id="KW-0812">Transmembrane</keyword>
<evidence type="ECO:0000313" key="16">
    <source>
        <dbReference type="Proteomes" id="UP000657918"/>
    </source>
</evidence>
<dbReference type="Proteomes" id="UP000657918">
    <property type="component" value="Chromosome 16"/>
</dbReference>
<dbReference type="GO" id="GO:0005886">
    <property type="term" value="C:plasma membrane"/>
    <property type="evidence" value="ECO:0007669"/>
    <property type="project" value="UniProtKB-SubCell"/>
</dbReference>
<dbReference type="PRINTS" id="PR00019">
    <property type="entry name" value="LEURICHRPT"/>
</dbReference>
<dbReference type="SUPFAM" id="SSF52058">
    <property type="entry name" value="L domain-like"/>
    <property type="match status" value="3"/>
</dbReference>
<evidence type="ECO:0000256" key="10">
    <source>
        <dbReference type="ARBA" id="ARBA00023170"/>
    </source>
</evidence>
<evidence type="ECO:0000256" key="12">
    <source>
        <dbReference type="SAM" id="Phobius"/>
    </source>
</evidence>
<evidence type="ECO:0000256" key="4">
    <source>
        <dbReference type="ARBA" id="ARBA00022614"/>
    </source>
</evidence>
<evidence type="ECO:0000259" key="14">
    <source>
        <dbReference type="Pfam" id="PF08263"/>
    </source>
</evidence>
<keyword evidence="9 12" id="KW-0472">Membrane</keyword>
<dbReference type="InterPro" id="IPR013210">
    <property type="entry name" value="LRR_N_plant-typ"/>
</dbReference>
<evidence type="ECO:0000256" key="8">
    <source>
        <dbReference type="ARBA" id="ARBA00022989"/>
    </source>
</evidence>
<dbReference type="InterPro" id="IPR001611">
    <property type="entry name" value="Leu-rich_rpt"/>
</dbReference>
<organism evidence="15 16">
    <name type="scientific">Salix dunnii</name>
    <dbReference type="NCBI Taxonomy" id="1413687"/>
    <lineage>
        <taxon>Eukaryota</taxon>
        <taxon>Viridiplantae</taxon>
        <taxon>Streptophyta</taxon>
        <taxon>Embryophyta</taxon>
        <taxon>Tracheophyta</taxon>
        <taxon>Spermatophyta</taxon>
        <taxon>Magnoliopsida</taxon>
        <taxon>eudicotyledons</taxon>
        <taxon>Gunneridae</taxon>
        <taxon>Pentapetalae</taxon>
        <taxon>rosids</taxon>
        <taxon>fabids</taxon>
        <taxon>Malpighiales</taxon>
        <taxon>Salicaceae</taxon>
        <taxon>Saliceae</taxon>
        <taxon>Salix</taxon>
    </lineage>
</organism>
<keyword evidence="6 13" id="KW-0732">Signal</keyword>
<comment type="similarity">
    <text evidence="2">Belongs to the RLP family.</text>
</comment>
<dbReference type="InterPro" id="IPR046956">
    <property type="entry name" value="RLP23-like"/>
</dbReference>
<dbReference type="Pfam" id="PF00560">
    <property type="entry name" value="LRR_1"/>
    <property type="match status" value="5"/>
</dbReference>
<dbReference type="FunFam" id="3.80.10.10:FF:000041">
    <property type="entry name" value="LRR receptor-like serine/threonine-protein kinase ERECTA"/>
    <property type="match status" value="1"/>
</dbReference>
<feature type="transmembrane region" description="Helical" evidence="12">
    <location>
        <begin position="997"/>
        <end position="1019"/>
    </location>
</feature>
<keyword evidence="16" id="KW-1185">Reference proteome</keyword>
<evidence type="ECO:0000256" key="2">
    <source>
        <dbReference type="ARBA" id="ARBA00009592"/>
    </source>
</evidence>
<dbReference type="InterPro" id="IPR003591">
    <property type="entry name" value="Leu-rich_rpt_typical-subtyp"/>
</dbReference>
<protein>
    <recommendedName>
        <fullName evidence="14">Leucine-rich repeat-containing N-terminal plant-type domain-containing protein</fullName>
    </recommendedName>
</protein>
<proteinExistence type="inferred from homology"/>
<evidence type="ECO:0000256" key="3">
    <source>
        <dbReference type="ARBA" id="ARBA00022475"/>
    </source>
</evidence>
<evidence type="ECO:0000256" key="7">
    <source>
        <dbReference type="ARBA" id="ARBA00022737"/>
    </source>
</evidence>
<dbReference type="FunFam" id="3.80.10.10:FF:000095">
    <property type="entry name" value="LRR receptor-like serine/threonine-protein kinase GSO1"/>
    <property type="match status" value="1"/>
</dbReference>
<evidence type="ECO:0000256" key="1">
    <source>
        <dbReference type="ARBA" id="ARBA00004251"/>
    </source>
</evidence>
<dbReference type="FunFam" id="3.80.10.10:FF:000213">
    <property type="entry name" value="Tyrosine-sulfated glycopeptide receptor 1"/>
    <property type="match status" value="1"/>
</dbReference>
<dbReference type="PANTHER" id="PTHR48061:SF2">
    <property type="entry name" value="RECEPTOR LIKE PROTEIN 30-LIKE"/>
    <property type="match status" value="1"/>
</dbReference>
<evidence type="ECO:0000256" key="11">
    <source>
        <dbReference type="ARBA" id="ARBA00023180"/>
    </source>
</evidence>
<keyword evidence="4" id="KW-0433">Leucine-rich repeat</keyword>
<evidence type="ECO:0000256" key="13">
    <source>
        <dbReference type="SAM" id="SignalP"/>
    </source>
</evidence>
<dbReference type="SMART" id="SM00369">
    <property type="entry name" value="LRR_TYP"/>
    <property type="match status" value="11"/>
</dbReference>
<evidence type="ECO:0000256" key="5">
    <source>
        <dbReference type="ARBA" id="ARBA00022692"/>
    </source>
</evidence>
<dbReference type="PANTHER" id="PTHR48061">
    <property type="entry name" value="LEUCINE-RICH REPEAT RECEPTOR PROTEIN KINASE EMS1-LIKE-RELATED"/>
    <property type="match status" value="1"/>
</dbReference>
<reference evidence="15 16" key="1">
    <citation type="submission" date="2020-10" db="EMBL/GenBank/DDBJ databases">
        <title>Plant Genome Project.</title>
        <authorList>
            <person name="Zhang R.-G."/>
        </authorList>
    </citation>
    <scope>NUCLEOTIDE SEQUENCE [LARGE SCALE GENOMIC DNA]</scope>
    <source>
        <strain evidence="15">FAFU-HL-1</strain>
        <tissue evidence="15">Leaf</tissue>
    </source>
</reference>
<dbReference type="PROSITE" id="PS51450">
    <property type="entry name" value="LRR"/>
    <property type="match status" value="1"/>
</dbReference>
<accession>A0A835JAW4</accession>
<evidence type="ECO:0000256" key="6">
    <source>
        <dbReference type="ARBA" id="ARBA00022729"/>
    </source>
</evidence>
<dbReference type="AlphaFoldDB" id="A0A835JAW4"/>
<keyword evidence="11" id="KW-0325">Glycoprotein</keyword>
<sequence length="1060" mass="118087">MKNPLFTLFFFMPLVTMLLSMNIGLVSGRCRDQRPLMELRNSLTFNHSASTKLVKWNSTPDCCDWPGITCDEVGSGRVISLDLSLEGITGGLDDSSGLFSLQFLQNLNLSFNSFNTTLSVRFANLTDLISLNLSSAGFIGQIPNDISNLTKLVSLDLSTFFFFEVPALKLEKPNLATLVQNLTHLEELILDGVNISAQGSDWGKALSSSLPNLKVLSMTNCFLTGPLDASLAELRSLSIIRLSSNYLSAPVPEFLANYPKLTALELSACQLNGIFPQTVFQIPTLEILDLSANELLQGSFPEFHQNLSLQTLLLSYTNFSGTLPQSMGTLEKLSRIELVGNNFTGTIPSSIANLTQLFYLDLSSNKFEGRIPSFRKSKNLNYVDLSRNNLTGEIPSGHWEGLLSLTYVGLGYNAFNGSIPSSLFAIPSMQRIQLSNNRFGGQIPEFPNVSSSLLATLDFSSNKLEGPIPSSIFDLANLNFLELSSNKLNGTVELRLVQKHPNLLTLGLSYNNLTVIVSGSNSNVSSLPQIKKLRLASCNLRVFPDLRSQSKLYHLDLSDNQITGQVPRWVSELSLLQYLNLSRNLLVDLERPLSLPGLTILDLHRNHLQGSIPFPPPFITYVDYSSNNFSSIIPPNIGIYLSFTFFFSLSNNHLTGAIPQSICNTDWLQVLDLSYNSLSGTIPSCLIERTKTLRVLNLRRNNYGGSIPDKFPRSCGLKTLDLSGNKLQGKVPKSLENCTALEVLDLGNNQINDSFPCLLKSISSFRVLVLRNNTFSGFIGCAEINGTWPRLQIVDLAFNHFRGNLPHIFLETWEGMMESENRNLEHIKYDPLKLTNGLYYQDSITVTFKGFERELVKISTVFTYADFSSNNFEGPIPDFIGQFKALYVLNLSHNSLTDNIPPSLGNLSHLESLDLSSNQFTGQIPPQLASLSFLSVLKLSYNRLVGRIPTGSQMQTFPSDSFEGNPGLCGPPLNLVCFNTSGSAFTWRSNQRKEFDWNFLSAELGYIFGLGIIILPLMFGKRWRTWYYTHVDRVIFRIFPQLNKRSNNLGRRAQRNRGRQ</sequence>
<comment type="subcellular location">
    <subcellularLocation>
        <location evidence="1">Cell membrane</location>
        <topology evidence="1">Single-pass type I membrane protein</topology>
    </subcellularLocation>
</comment>
<keyword evidence="7" id="KW-0677">Repeat</keyword>
<gene>
    <name evidence="15" type="ORF">SADUNF_Sadunf16G0102400</name>
</gene>
<dbReference type="InterPro" id="IPR032675">
    <property type="entry name" value="LRR_dom_sf"/>
</dbReference>
<dbReference type="Gene3D" id="3.80.10.10">
    <property type="entry name" value="Ribonuclease Inhibitor"/>
    <property type="match status" value="6"/>
</dbReference>
<dbReference type="Pfam" id="PF13855">
    <property type="entry name" value="LRR_8"/>
    <property type="match status" value="3"/>
</dbReference>
<dbReference type="FunFam" id="3.80.10.10:FF:000111">
    <property type="entry name" value="LRR receptor-like serine/threonine-protein kinase ERECTA"/>
    <property type="match status" value="1"/>
</dbReference>